<dbReference type="PANTHER" id="PTHR33443:SF30">
    <property type="entry name" value="SARCOSINE DEHYDROGENASE-2C PROTEIN"/>
    <property type="match status" value="1"/>
</dbReference>
<keyword evidence="2" id="KW-1185">Reference proteome</keyword>
<dbReference type="STRING" id="3469.A0A4Y7LJ41"/>
<dbReference type="OMA" id="FFRSFTT"/>
<sequence length="165" mass="18627">MAKKMNGIEVIDIWSDEEDDGSSPVIAYNSVKSAVKGGNMKKKRLVIDDDDCSILENNPFDSVDKLSTDEAAKESQEDLTVIAEVGQVACRDYPHSRHLCVIFPFNTTAHASYCQQCYCYVCDSVAPCKFWAAPVGHCHATALEQKWRILREHRKHGFFKDRRPS</sequence>
<evidence type="ECO:0000313" key="2">
    <source>
        <dbReference type="Proteomes" id="UP000316621"/>
    </source>
</evidence>
<protein>
    <submittedName>
        <fullName evidence="1">Uncharacterized protein</fullName>
    </submittedName>
</protein>
<dbReference type="EMBL" id="CM010725">
    <property type="protein sequence ID" value="RZC84967.1"/>
    <property type="molecule type" value="Genomic_DNA"/>
</dbReference>
<dbReference type="Gramene" id="RZC84967">
    <property type="protein sequence ID" value="RZC84967"/>
    <property type="gene ID" value="C5167_047752"/>
</dbReference>
<evidence type="ECO:0000313" key="1">
    <source>
        <dbReference type="EMBL" id="RZC84967.1"/>
    </source>
</evidence>
<gene>
    <name evidence="1" type="ORF">C5167_047752</name>
</gene>
<organism evidence="1 2">
    <name type="scientific">Papaver somniferum</name>
    <name type="common">Opium poppy</name>
    <dbReference type="NCBI Taxonomy" id="3469"/>
    <lineage>
        <taxon>Eukaryota</taxon>
        <taxon>Viridiplantae</taxon>
        <taxon>Streptophyta</taxon>
        <taxon>Embryophyta</taxon>
        <taxon>Tracheophyta</taxon>
        <taxon>Spermatophyta</taxon>
        <taxon>Magnoliopsida</taxon>
        <taxon>Ranunculales</taxon>
        <taxon>Papaveraceae</taxon>
        <taxon>Papaveroideae</taxon>
        <taxon>Papaver</taxon>
    </lineage>
</organism>
<reference evidence="1 2" key="1">
    <citation type="journal article" date="2018" name="Science">
        <title>The opium poppy genome and morphinan production.</title>
        <authorList>
            <person name="Guo L."/>
            <person name="Winzer T."/>
            <person name="Yang X."/>
            <person name="Li Y."/>
            <person name="Ning Z."/>
            <person name="He Z."/>
            <person name="Teodor R."/>
            <person name="Lu Y."/>
            <person name="Bowser T.A."/>
            <person name="Graham I.A."/>
            <person name="Ye K."/>
        </authorList>
    </citation>
    <scope>NUCLEOTIDE SEQUENCE [LARGE SCALE GENOMIC DNA]</scope>
    <source>
        <strain evidence="2">cv. HN1</strain>
        <tissue evidence="1">Leaves</tissue>
    </source>
</reference>
<dbReference type="AlphaFoldDB" id="A0A4Y7LJ41"/>
<dbReference type="Proteomes" id="UP000316621">
    <property type="component" value="Chromosome 11"/>
</dbReference>
<proteinExistence type="predicted"/>
<dbReference type="PANTHER" id="PTHR33443">
    <property type="entry name" value="ZGC:112980"/>
    <property type="match status" value="1"/>
</dbReference>
<accession>A0A4Y7LJ41</accession>
<dbReference type="OrthoDB" id="266020at2759"/>
<name>A0A4Y7LJ41_PAPSO</name>
<dbReference type="InterPro" id="IPR053234">
    <property type="entry name" value="RPM1_Interactor"/>
</dbReference>